<name>X1YW19_CAPTE</name>
<dbReference type="EMBL" id="AMQN01010978">
    <property type="status" value="NOT_ANNOTATED_CDS"/>
    <property type="molecule type" value="Genomic_DNA"/>
</dbReference>
<evidence type="ECO:0000313" key="2">
    <source>
        <dbReference type="Proteomes" id="UP000014760"/>
    </source>
</evidence>
<reference evidence="2" key="2">
    <citation type="journal article" date="2013" name="Nature">
        <title>Insights into bilaterian evolution from three spiralian genomes.</title>
        <authorList>
            <person name="Simakov O."/>
            <person name="Marletaz F."/>
            <person name="Cho S.J."/>
            <person name="Edsinger-Gonzales E."/>
            <person name="Havlak P."/>
            <person name="Hellsten U."/>
            <person name="Kuo D.H."/>
            <person name="Larsson T."/>
            <person name="Lv J."/>
            <person name="Arendt D."/>
            <person name="Savage R."/>
            <person name="Osoegawa K."/>
            <person name="de Jong P."/>
            <person name="Grimwood J."/>
            <person name="Chapman J.A."/>
            <person name="Shapiro H."/>
            <person name="Aerts A."/>
            <person name="Otillar R.P."/>
            <person name="Terry A.Y."/>
            <person name="Boore J.L."/>
            <person name="Grigoriev I.V."/>
            <person name="Lindberg D.R."/>
            <person name="Seaver E.C."/>
            <person name="Weisblat D.A."/>
            <person name="Putnam N.H."/>
            <person name="Rokhsar D.S."/>
        </authorList>
    </citation>
    <scope>NUCLEOTIDE SEQUENCE</scope>
    <source>
        <strain evidence="2">I ESC-2004</strain>
    </source>
</reference>
<dbReference type="Proteomes" id="UP000014760">
    <property type="component" value="Unassembled WGS sequence"/>
</dbReference>
<dbReference type="EnsemblMetazoa" id="CapteT114997">
    <property type="protein sequence ID" value="CapteP114997"/>
    <property type="gene ID" value="CapteG114997"/>
</dbReference>
<dbReference type="HOGENOM" id="CLU_3144270_0_0_1"/>
<sequence length="49" mass="5340">MTNKISASLDRGESCLEVFLDLKKAFDTVDSGILLGKLERNGVRGNTLN</sequence>
<protein>
    <recommendedName>
        <fullName evidence="3">Reverse transcriptase domain-containing protein</fullName>
    </recommendedName>
</protein>
<keyword evidence="2" id="KW-1185">Reference proteome</keyword>
<reference evidence="1" key="3">
    <citation type="submission" date="2015-06" db="UniProtKB">
        <authorList>
            <consortium name="EnsemblMetazoa"/>
        </authorList>
    </citation>
    <scope>IDENTIFICATION</scope>
</reference>
<organism evidence="1 2">
    <name type="scientific">Capitella teleta</name>
    <name type="common">Polychaete worm</name>
    <dbReference type="NCBI Taxonomy" id="283909"/>
    <lineage>
        <taxon>Eukaryota</taxon>
        <taxon>Metazoa</taxon>
        <taxon>Spiralia</taxon>
        <taxon>Lophotrochozoa</taxon>
        <taxon>Annelida</taxon>
        <taxon>Polychaeta</taxon>
        <taxon>Sedentaria</taxon>
        <taxon>Scolecida</taxon>
        <taxon>Capitellidae</taxon>
        <taxon>Capitella</taxon>
    </lineage>
</organism>
<evidence type="ECO:0008006" key="3">
    <source>
        <dbReference type="Google" id="ProtNLM"/>
    </source>
</evidence>
<dbReference type="OrthoDB" id="414730at2759"/>
<proteinExistence type="predicted"/>
<evidence type="ECO:0000313" key="1">
    <source>
        <dbReference type="EnsemblMetazoa" id="CapteP114997"/>
    </source>
</evidence>
<accession>X1YW19</accession>
<reference evidence="2" key="1">
    <citation type="submission" date="2012-12" db="EMBL/GenBank/DDBJ databases">
        <authorList>
            <person name="Hellsten U."/>
            <person name="Grimwood J."/>
            <person name="Chapman J.A."/>
            <person name="Shapiro H."/>
            <person name="Aerts A."/>
            <person name="Otillar R.P."/>
            <person name="Terry A.Y."/>
            <person name="Boore J.L."/>
            <person name="Simakov O."/>
            <person name="Marletaz F."/>
            <person name="Cho S.-J."/>
            <person name="Edsinger-Gonzales E."/>
            <person name="Havlak P."/>
            <person name="Kuo D.-H."/>
            <person name="Larsson T."/>
            <person name="Lv J."/>
            <person name="Arendt D."/>
            <person name="Savage R."/>
            <person name="Osoegawa K."/>
            <person name="de Jong P."/>
            <person name="Lindberg D.R."/>
            <person name="Seaver E.C."/>
            <person name="Weisblat D.A."/>
            <person name="Putnam N.H."/>
            <person name="Grigoriev I.V."/>
            <person name="Rokhsar D.S."/>
        </authorList>
    </citation>
    <scope>NUCLEOTIDE SEQUENCE</scope>
    <source>
        <strain evidence="2">I ESC-2004</strain>
    </source>
</reference>